<keyword evidence="5" id="KW-1185">Reference proteome</keyword>
<evidence type="ECO:0000313" key="5">
    <source>
        <dbReference type="Proteomes" id="UP000180175"/>
    </source>
</evidence>
<dbReference type="EMBL" id="CP063356">
    <property type="protein sequence ID" value="QOY36214.1"/>
    <property type="molecule type" value="Genomic_DNA"/>
</dbReference>
<evidence type="ECO:0000313" key="4">
    <source>
        <dbReference type="EMBL" id="QOY36214.1"/>
    </source>
</evidence>
<dbReference type="Gene3D" id="2.20.25.110">
    <property type="entry name" value="S-adenosyl-L-methionine-dependent methyltransferases"/>
    <property type="match status" value="1"/>
</dbReference>
<dbReference type="EMBL" id="LQXD01000109">
    <property type="protein sequence ID" value="OIJ15023.1"/>
    <property type="molecule type" value="Genomic_DNA"/>
</dbReference>
<evidence type="ECO:0000256" key="1">
    <source>
        <dbReference type="ARBA" id="ARBA00022679"/>
    </source>
</evidence>
<dbReference type="PANTHER" id="PTHR43861">
    <property type="entry name" value="TRANS-ACONITATE 2-METHYLTRANSFERASE-RELATED"/>
    <property type="match status" value="1"/>
</dbReference>
<dbReference type="Pfam" id="PF13649">
    <property type="entry name" value="Methyltransf_25"/>
    <property type="match status" value="1"/>
</dbReference>
<proteinExistence type="predicted"/>
<protein>
    <submittedName>
        <fullName evidence="3 4">SAM-dependent methyltransferase</fullName>
    </submittedName>
</protein>
<dbReference type="KEGG" id="aia:AWH56_000505"/>
<dbReference type="RefSeq" id="WP_071317413.1">
    <property type="nucleotide sequence ID" value="NZ_CP063356.2"/>
</dbReference>
<reference evidence="4 5" key="3">
    <citation type="journal article" date="2019" name="Int. J. Syst. Evol. Microbiol.">
        <title>Anaerobacillus isosaccharinicus sp. nov., an alkaliphilic bacterium which degrades isosaccharinic acid.</title>
        <authorList>
            <person name="Bassil N.M."/>
            <person name="Lloyd J.R."/>
        </authorList>
    </citation>
    <scope>NUCLEOTIDE SEQUENCE [LARGE SCALE GENOMIC DNA]</scope>
    <source>
        <strain evidence="4 5">NB2006</strain>
    </source>
</reference>
<dbReference type="InterPro" id="IPR029063">
    <property type="entry name" value="SAM-dependent_MTases_sf"/>
</dbReference>
<dbReference type="SUPFAM" id="SSF53335">
    <property type="entry name" value="S-adenosyl-L-methionine-dependent methyltransferases"/>
    <property type="match status" value="1"/>
</dbReference>
<dbReference type="Proteomes" id="UP000180175">
    <property type="component" value="Chromosome"/>
</dbReference>
<keyword evidence="3" id="KW-0489">Methyltransferase</keyword>
<dbReference type="InterPro" id="IPR041698">
    <property type="entry name" value="Methyltransf_25"/>
</dbReference>
<evidence type="ECO:0000259" key="2">
    <source>
        <dbReference type="Pfam" id="PF13649"/>
    </source>
</evidence>
<reference evidence="3 5" key="1">
    <citation type="submission" date="2016-10" db="EMBL/GenBank/DDBJ databases">
        <title>Draft genome sequences of four alkaliphilic bacteria belonging to the Anaerobacillus genus.</title>
        <authorList>
            <person name="Bassil N.M."/>
            <person name="Lloyd J.R."/>
        </authorList>
    </citation>
    <scope>NUCLEOTIDE SEQUENCE [LARGE SCALE GENOMIC DNA]</scope>
    <source>
        <strain evidence="3 5">NB2006</strain>
    </source>
</reference>
<feature type="domain" description="Methyltransferase" evidence="2">
    <location>
        <begin position="40"/>
        <end position="135"/>
    </location>
</feature>
<dbReference type="OrthoDB" id="9811589at2"/>
<reference evidence="4 5" key="2">
    <citation type="journal article" date="2017" name="Genome Announc.">
        <title>Draft Genome Sequences of Four Alkaliphilic Bacteria Belonging to the Anaerobacillus Genus.</title>
        <authorList>
            <person name="Bassil N.M."/>
            <person name="Lloyd J.R."/>
        </authorList>
    </citation>
    <scope>NUCLEOTIDE SEQUENCE [LARGE SCALE GENOMIC DNA]</scope>
    <source>
        <strain evidence="4 5">NB2006</strain>
    </source>
</reference>
<name>A0A1S2LSB5_9BACI</name>
<accession>A0A1S2LSB5</accession>
<dbReference type="GO" id="GO:0008168">
    <property type="term" value="F:methyltransferase activity"/>
    <property type="evidence" value="ECO:0007669"/>
    <property type="project" value="UniProtKB-KW"/>
</dbReference>
<dbReference type="GO" id="GO:0032259">
    <property type="term" value="P:methylation"/>
    <property type="evidence" value="ECO:0007669"/>
    <property type="project" value="UniProtKB-KW"/>
</dbReference>
<reference evidence="4" key="4">
    <citation type="submission" date="2020-10" db="EMBL/GenBank/DDBJ databases">
        <authorList>
            <person name="Bassil N.M."/>
            <person name="Lloyd J.R."/>
        </authorList>
    </citation>
    <scope>NUCLEOTIDE SEQUENCE</scope>
    <source>
        <strain evidence="4">NB2006</strain>
    </source>
</reference>
<keyword evidence="1 3" id="KW-0808">Transferase</keyword>
<dbReference type="AlphaFoldDB" id="A0A1S2LSB5"/>
<organism evidence="3 5">
    <name type="scientific">Anaerobacillus isosaccharinicus</name>
    <dbReference type="NCBI Taxonomy" id="1532552"/>
    <lineage>
        <taxon>Bacteria</taxon>
        <taxon>Bacillati</taxon>
        <taxon>Bacillota</taxon>
        <taxon>Bacilli</taxon>
        <taxon>Bacillales</taxon>
        <taxon>Bacillaceae</taxon>
        <taxon>Anaerobacillus</taxon>
    </lineage>
</organism>
<gene>
    <name evidence="4" type="ORF">AWH56_000505</name>
    <name evidence="3" type="ORF">AWH56_12470</name>
</gene>
<dbReference type="Gene3D" id="3.40.50.150">
    <property type="entry name" value="Vaccinia Virus protein VP39"/>
    <property type="match status" value="1"/>
</dbReference>
<sequence>MNYGKFAYLYDELMTDAPYEQWVSFVLDIMKNTGNYHRQILDVGCGTGNIAIPLSKHGLQVTAVDLSEEMLFVAKEKSDAAKAEVQFFQQDMRELEGLGEFDVVISLCDCINYLNNEQEINVTFQRISHHLKKNGLFIFDVHSIHKVEAIFTGHTFAHNGQEISYIWECFAGEEEYSVDHDLSFFVENEEGMYERYDEFHKQRTYTIETYEKALKNSGFEVISITGDFSLETLEENAERWFFVTKKI</sequence>
<dbReference type="CDD" id="cd02440">
    <property type="entry name" value="AdoMet_MTases"/>
    <property type="match status" value="1"/>
</dbReference>
<evidence type="ECO:0000313" key="3">
    <source>
        <dbReference type="EMBL" id="OIJ15023.1"/>
    </source>
</evidence>